<protein>
    <submittedName>
        <fullName evidence="1">RCG56245</fullName>
    </submittedName>
</protein>
<evidence type="ECO:0000313" key="1">
    <source>
        <dbReference type="EMBL" id="EDL91216.1"/>
    </source>
</evidence>
<dbReference type="Proteomes" id="UP000234681">
    <property type="component" value="Chromosome 4"/>
</dbReference>
<accession>A6IAU8</accession>
<gene>
    <name evidence="1" type="ORF">rCG_56245</name>
</gene>
<organism evidence="1 2">
    <name type="scientific">Rattus norvegicus</name>
    <name type="common">Rat</name>
    <dbReference type="NCBI Taxonomy" id="10116"/>
    <lineage>
        <taxon>Eukaryota</taxon>
        <taxon>Metazoa</taxon>
        <taxon>Chordata</taxon>
        <taxon>Craniata</taxon>
        <taxon>Vertebrata</taxon>
        <taxon>Euteleostomi</taxon>
        <taxon>Mammalia</taxon>
        <taxon>Eutheria</taxon>
        <taxon>Euarchontoglires</taxon>
        <taxon>Glires</taxon>
        <taxon>Rodentia</taxon>
        <taxon>Myomorpha</taxon>
        <taxon>Muroidea</taxon>
        <taxon>Muridae</taxon>
        <taxon>Murinae</taxon>
        <taxon>Rattus</taxon>
    </lineage>
</organism>
<dbReference type="EMBL" id="CH473957">
    <property type="protein sequence ID" value="EDL91216.1"/>
    <property type="molecule type" value="Genomic_DNA"/>
</dbReference>
<dbReference type="AlphaFoldDB" id="A6IAU8"/>
<sequence>MTAALWSASGLSYVKLHEAALLPSSYSTSALQIVQSCNHVVLMTIILTEHCDR</sequence>
<reference evidence="2" key="1">
    <citation type="submission" date="2005-09" db="EMBL/GenBank/DDBJ databases">
        <authorList>
            <person name="Mural R.J."/>
            <person name="Li P.W."/>
            <person name="Adams M.D."/>
            <person name="Amanatides P.G."/>
            <person name="Baden-Tillson H."/>
            <person name="Barnstead M."/>
            <person name="Chin S.H."/>
            <person name="Dew I."/>
            <person name="Evans C.A."/>
            <person name="Ferriera S."/>
            <person name="Flanigan M."/>
            <person name="Fosler C."/>
            <person name="Glodek A."/>
            <person name="Gu Z."/>
            <person name="Holt R.A."/>
            <person name="Jennings D."/>
            <person name="Kraft C.L."/>
            <person name="Lu F."/>
            <person name="Nguyen T."/>
            <person name="Nusskern D.R."/>
            <person name="Pfannkoch C.M."/>
            <person name="Sitter C."/>
            <person name="Sutton G.G."/>
            <person name="Venter J.C."/>
            <person name="Wang Z."/>
            <person name="Woodage T."/>
            <person name="Zheng X.H."/>
            <person name="Zhong F."/>
        </authorList>
    </citation>
    <scope>NUCLEOTIDE SEQUENCE [LARGE SCALE GENOMIC DNA]</scope>
    <source>
        <strain>BN</strain>
        <strain evidence="2">Sprague-Dawley</strain>
    </source>
</reference>
<name>A6IAU8_RAT</name>
<evidence type="ECO:0000313" key="2">
    <source>
        <dbReference type="Proteomes" id="UP000234681"/>
    </source>
</evidence>
<proteinExistence type="predicted"/>